<comment type="caution">
    <text evidence="1">The sequence shown here is derived from an EMBL/GenBank/DDBJ whole genome shotgun (WGS) entry which is preliminary data.</text>
</comment>
<proteinExistence type="predicted"/>
<keyword evidence="2" id="KW-1185">Reference proteome</keyword>
<dbReference type="EMBL" id="MU277213">
    <property type="protein sequence ID" value="KAI0061305.1"/>
    <property type="molecule type" value="Genomic_DNA"/>
</dbReference>
<gene>
    <name evidence="1" type="ORF">BV25DRAFT_1826779</name>
</gene>
<accession>A0ACB8SZC4</accession>
<name>A0ACB8SZC4_9AGAM</name>
<reference evidence="1" key="2">
    <citation type="journal article" date="2022" name="New Phytol.">
        <title>Evolutionary transition to the ectomycorrhizal habit in the genomes of a hyperdiverse lineage of mushroom-forming fungi.</title>
        <authorList>
            <person name="Looney B."/>
            <person name="Miyauchi S."/>
            <person name="Morin E."/>
            <person name="Drula E."/>
            <person name="Courty P.E."/>
            <person name="Kohler A."/>
            <person name="Kuo A."/>
            <person name="LaButti K."/>
            <person name="Pangilinan J."/>
            <person name="Lipzen A."/>
            <person name="Riley R."/>
            <person name="Andreopoulos W."/>
            <person name="He G."/>
            <person name="Johnson J."/>
            <person name="Nolan M."/>
            <person name="Tritt A."/>
            <person name="Barry K.W."/>
            <person name="Grigoriev I.V."/>
            <person name="Nagy L.G."/>
            <person name="Hibbett D."/>
            <person name="Henrissat B."/>
            <person name="Matheny P.B."/>
            <person name="Labbe J."/>
            <person name="Martin F.M."/>
        </authorList>
    </citation>
    <scope>NUCLEOTIDE SEQUENCE</scope>
    <source>
        <strain evidence="1">HHB10654</strain>
    </source>
</reference>
<evidence type="ECO:0000313" key="2">
    <source>
        <dbReference type="Proteomes" id="UP000814140"/>
    </source>
</evidence>
<protein>
    <submittedName>
        <fullName evidence="1">Uncharacterized protein</fullName>
    </submittedName>
</protein>
<reference evidence="1" key="1">
    <citation type="submission" date="2021-03" db="EMBL/GenBank/DDBJ databases">
        <authorList>
            <consortium name="DOE Joint Genome Institute"/>
            <person name="Ahrendt S."/>
            <person name="Looney B.P."/>
            <person name="Miyauchi S."/>
            <person name="Morin E."/>
            <person name="Drula E."/>
            <person name="Courty P.E."/>
            <person name="Chicoki N."/>
            <person name="Fauchery L."/>
            <person name="Kohler A."/>
            <person name="Kuo A."/>
            <person name="Labutti K."/>
            <person name="Pangilinan J."/>
            <person name="Lipzen A."/>
            <person name="Riley R."/>
            <person name="Andreopoulos W."/>
            <person name="He G."/>
            <person name="Johnson J."/>
            <person name="Barry K.W."/>
            <person name="Grigoriev I.V."/>
            <person name="Nagy L."/>
            <person name="Hibbett D."/>
            <person name="Henrissat B."/>
            <person name="Matheny P.B."/>
            <person name="Labbe J."/>
            <person name="Martin F."/>
        </authorList>
    </citation>
    <scope>NUCLEOTIDE SEQUENCE</scope>
    <source>
        <strain evidence="1">HHB10654</strain>
    </source>
</reference>
<evidence type="ECO:0000313" key="1">
    <source>
        <dbReference type="EMBL" id="KAI0061305.1"/>
    </source>
</evidence>
<dbReference type="Proteomes" id="UP000814140">
    <property type="component" value="Unassembled WGS sequence"/>
</dbReference>
<organism evidence="1 2">
    <name type="scientific">Artomyces pyxidatus</name>
    <dbReference type="NCBI Taxonomy" id="48021"/>
    <lineage>
        <taxon>Eukaryota</taxon>
        <taxon>Fungi</taxon>
        <taxon>Dikarya</taxon>
        <taxon>Basidiomycota</taxon>
        <taxon>Agaricomycotina</taxon>
        <taxon>Agaricomycetes</taxon>
        <taxon>Russulales</taxon>
        <taxon>Auriscalpiaceae</taxon>
        <taxon>Artomyces</taxon>
    </lineage>
</organism>
<sequence length="286" mass="31738">MPPSRTSPPLPIGIRELADRARAEIGPHNQPIKHWIRLAEAARRAGHQALDSGNLAQAFIEFAKASIAVVEVLPQHRDYDTLLTAKQQESLDIHGQELLDSLAEVRAALRTRASSSSTSHRREPVRGGIVQRQQDLYPISHPRAAAEEIRAQKKADTLKPLVVPSPSIPSQQPYHYSEKRGAGVWSHPDEPVRMEAYAPAYWHQNAWSGRTSSDHDGFEDNRSWISPSPSPAASPMSGMRTPDSFSTGRSSYAKSVMSVSSMKTAMNQYIGRTFPLHPELVDVYHM</sequence>